<evidence type="ECO:0000256" key="1">
    <source>
        <dbReference type="ARBA" id="ARBA00023125"/>
    </source>
</evidence>
<comment type="caution">
    <text evidence="4">The sequence shown here is derived from an EMBL/GenBank/DDBJ whole genome shotgun (WGS) entry which is preliminary data.</text>
</comment>
<gene>
    <name evidence="4" type="ORF">PM10SUCC1_36510</name>
</gene>
<reference evidence="4" key="1">
    <citation type="submission" date="2022-12" db="EMBL/GenBank/DDBJ databases">
        <title>Reference genome sequencing for broad-spectrum identification of bacterial and archaeal isolates by mass spectrometry.</title>
        <authorList>
            <person name="Sekiguchi Y."/>
            <person name="Tourlousse D.M."/>
        </authorList>
    </citation>
    <scope>NUCLEOTIDE SEQUENCE</scope>
    <source>
        <strain evidence="4">10succ1</strain>
    </source>
</reference>
<dbReference type="InterPro" id="IPR050624">
    <property type="entry name" value="HTH-type_Tx_Regulator"/>
</dbReference>
<accession>A0A9W6GQA9</accession>
<sequence length="193" mass="22978">MQVKKEEVRKKILKAAIKEFKNSGYKNATMRKISNSSGIPIGNLYRYYQNKETLFNSIVADVYDELKDLFKRGMEKDEHTVEGRSLFFFNKLIDIYTANYDKTYILLHRNVGTKYENVQRELGNYFQDKITTNVRENNPNIEEEDLEFIRFICRLYLIGIGELITSYDKDIAKLKKMGRRFVTFYFQQIAERI</sequence>
<dbReference type="PANTHER" id="PTHR43479:SF11">
    <property type="entry name" value="ACREF_ENVCD OPERON REPRESSOR-RELATED"/>
    <property type="match status" value="1"/>
</dbReference>
<keyword evidence="1 2" id="KW-0238">DNA-binding</keyword>
<dbReference type="SUPFAM" id="SSF46689">
    <property type="entry name" value="Homeodomain-like"/>
    <property type="match status" value="1"/>
</dbReference>
<dbReference type="InterPro" id="IPR009057">
    <property type="entry name" value="Homeodomain-like_sf"/>
</dbReference>
<evidence type="ECO:0000313" key="4">
    <source>
        <dbReference type="EMBL" id="GLI58137.1"/>
    </source>
</evidence>
<evidence type="ECO:0000313" key="5">
    <source>
        <dbReference type="Proteomes" id="UP001144471"/>
    </source>
</evidence>
<dbReference type="PANTHER" id="PTHR43479">
    <property type="entry name" value="ACREF/ENVCD OPERON REPRESSOR-RELATED"/>
    <property type="match status" value="1"/>
</dbReference>
<dbReference type="EMBL" id="BSDY01000035">
    <property type="protein sequence ID" value="GLI58137.1"/>
    <property type="molecule type" value="Genomic_DNA"/>
</dbReference>
<name>A0A9W6GQA9_9FUSO</name>
<dbReference type="PROSITE" id="PS50977">
    <property type="entry name" value="HTH_TETR_2"/>
    <property type="match status" value="1"/>
</dbReference>
<dbReference type="GO" id="GO:0003677">
    <property type="term" value="F:DNA binding"/>
    <property type="evidence" value="ECO:0007669"/>
    <property type="project" value="UniProtKB-UniRule"/>
</dbReference>
<dbReference type="PRINTS" id="PR00455">
    <property type="entry name" value="HTHTETR"/>
</dbReference>
<keyword evidence="5" id="KW-1185">Reference proteome</keyword>
<proteinExistence type="predicted"/>
<protein>
    <submittedName>
        <fullName evidence="4">TetR family transcriptional regulator</fullName>
    </submittedName>
</protein>
<dbReference type="Pfam" id="PF00440">
    <property type="entry name" value="TetR_N"/>
    <property type="match status" value="1"/>
</dbReference>
<evidence type="ECO:0000259" key="3">
    <source>
        <dbReference type="PROSITE" id="PS50977"/>
    </source>
</evidence>
<dbReference type="Proteomes" id="UP001144471">
    <property type="component" value="Unassembled WGS sequence"/>
</dbReference>
<feature type="domain" description="HTH tetR-type" evidence="3">
    <location>
        <begin position="6"/>
        <end position="66"/>
    </location>
</feature>
<feature type="DNA-binding region" description="H-T-H motif" evidence="2">
    <location>
        <begin position="29"/>
        <end position="48"/>
    </location>
</feature>
<dbReference type="AlphaFoldDB" id="A0A9W6GQA9"/>
<dbReference type="InterPro" id="IPR001647">
    <property type="entry name" value="HTH_TetR"/>
</dbReference>
<evidence type="ECO:0000256" key="2">
    <source>
        <dbReference type="PROSITE-ProRule" id="PRU00335"/>
    </source>
</evidence>
<dbReference type="RefSeq" id="WP_281837810.1">
    <property type="nucleotide sequence ID" value="NZ_BSDY01000035.1"/>
</dbReference>
<organism evidence="4 5">
    <name type="scientific">Propionigenium maris DSM 9537</name>
    <dbReference type="NCBI Taxonomy" id="1123000"/>
    <lineage>
        <taxon>Bacteria</taxon>
        <taxon>Fusobacteriati</taxon>
        <taxon>Fusobacteriota</taxon>
        <taxon>Fusobacteriia</taxon>
        <taxon>Fusobacteriales</taxon>
        <taxon>Fusobacteriaceae</taxon>
        <taxon>Propionigenium</taxon>
    </lineage>
</organism>
<dbReference type="Gene3D" id="1.10.357.10">
    <property type="entry name" value="Tetracycline Repressor, domain 2"/>
    <property type="match status" value="1"/>
</dbReference>